<proteinExistence type="predicted"/>
<keyword evidence="1" id="KW-0472">Membrane</keyword>
<dbReference type="EMBL" id="RDQH01000341">
    <property type="protein sequence ID" value="RXH72609.1"/>
    <property type="molecule type" value="Genomic_DNA"/>
</dbReference>
<accession>A0A498HNZ3</accession>
<evidence type="ECO:0000313" key="3">
    <source>
        <dbReference type="Proteomes" id="UP000290289"/>
    </source>
</evidence>
<keyword evidence="1" id="KW-0812">Transmembrane</keyword>
<evidence type="ECO:0000313" key="2">
    <source>
        <dbReference type="EMBL" id="RXH72609.1"/>
    </source>
</evidence>
<dbReference type="AlphaFoldDB" id="A0A498HNZ3"/>
<dbReference type="InterPro" id="IPR004158">
    <property type="entry name" value="DUF247_pln"/>
</dbReference>
<dbReference type="PANTHER" id="PTHR31170:SF25">
    <property type="entry name" value="BNAA09G04570D PROTEIN"/>
    <property type="match status" value="1"/>
</dbReference>
<feature type="transmembrane region" description="Helical" evidence="1">
    <location>
        <begin position="417"/>
        <end position="440"/>
    </location>
</feature>
<reference evidence="2 3" key="1">
    <citation type="submission" date="2018-10" db="EMBL/GenBank/DDBJ databases">
        <title>A high-quality apple genome assembly.</title>
        <authorList>
            <person name="Hu J."/>
        </authorList>
    </citation>
    <scope>NUCLEOTIDE SEQUENCE [LARGE SCALE GENOMIC DNA]</scope>
    <source>
        <strain evidence="3">cv. HFTH1</strain>
        <tissue evidence="2">Young leaf</tissue>
    </source>
</reference>
<keyword evidence="1" id="KW-1133">Transmembrane helix</keyword>
<name>A0A498HNZ3_MALDO</name>
<dbReference type="Proteomes" id="UP000290289">
    <property type="component" value="Chromosome 15"/>
</dbReference>
<dbReference type="PANTHER" id="PTHR31170">
    <property type="entry name" value="BNAC04G53230D PROTEIN"/>
    <property type="match status" value="1"/>
</dbReference>
<comment type="caution">
    <text evidence="2">The sequence shown here is derived from an EMBL/GenBank/DDBJ whole genome shotgun (WGS) entry which is preliminary data.</text>
</comment>
<sequence length="445" mass="51803">MQRTISAVKMAHDMEKQWRNLSELSGERCIYRVPERLRQVNEKAYTPQVVSIGPLHHDNKSLKAMEEHKLRYLRHFLSRTRVRLFDYIQMVQRQEERLRGSYAEPIVFDKDEFVRIVSVDAAFVLEVLLRFHYSNYTKEDDYIFKNPTMKEDVVRDLKLLENQLPFFILQDLFTFFPYSPEHPSLLKISCTFFQSQIDSKGKEKYDEIGVEVKHFVDLIRILYLQMKPKTTDTPKTTLCDRMQVRLSHSIFLTSGYTPNATATPNVTELHQAGVKFKEGKDSRLIDIKFSSGILGICGILEIPKLRVDDTTDLTLRNLLAFEQCHHRGKDYLANYVFLMKRLVKTQDDVQLLAEKGIIDNWLVDTQKVSTLLRDLGTGMLVDNSHYATLLEELTNHRAKHWPKWMVILKQNYFNSPWSTISVAAAVILLILTLLQTVCSLKSVPL</sequence>
<keyword evidence="3" id="KW-1185">Reference proteome</keyword>
<dbReference type="Gramene" id="mRNA:MD15G0087900">
    <property type="protein sequence ID" value="CDS:MD15G0087900.1"/>
    <property type="gene ID" value="MD15G0087900"/>
</dbReference>
<dbReference type="Pfam" id="PF03140">
    <property type="entry name" value="DUF247"/>
    <property type="match status" value="1"/>
</dbReference>
<evidence type="ECO:0000256" key="1">
    <source>
        <dbReference type="SAM" id="Phobius"/>
    </source>
</evidence>
<gene>
    <name evidence="2" type="ORF">DVH24_012293</name>
</gene>
<protein>
    <submittedName>
        <fullName evidence="2">Uncharacterized protein</fullName>
    </submittedName>
</protein>
<organism evidence="2 3">
    <name type="scientific">Malus domestica</name>
    <name type="common">Apple</name>
    <name type="synonym">Pyrus malus</name>
    <dbReference type="NCBI Taxonomy" id="3750"/>
    <lineage>
        <taxon>Eukaryota</taxon>
        <taxon>Viridiplantae</taxon>
        <taxon>Streptophyta</taxon>
        <taxon>Embryophyta</taxon>
        <taxon>Tracheophyta</taxon>
        <taxon>Spermatophyta</taxon>
        <taxon>Magnoliopsida</taxon>
        <taxon>eudicotyledons</taxon>
        <taxon>Gunneridae</taxon>
        <taxon>Pentapetalae</taxon>
        <taxon>rosids</taxon>
        <taxon>fabids</taxon>
        <taxon>Rosales</taxon>
        <taxon>Rosaceae</taxon>
        <taxon>Amygdaloideae</taxon>
        <taxon>Maleae</taxon>
        <taxon>Malus</taxon>
    </lineage>
</organism>